<dbReference type="AlphaFoldDB" id="A0A061E473"/>
<feature type="compositionally biased region" description="Basic and acidic residues" evidence="3">
    <location>
        <begin position="42"/>
        <end position="57"/>
    </location>
</feature>
<dbReference type="InterPro" id="IPR040390">
    <property type="entry name" value="TIFY/JAZ"/>
</dbReference>
<feature type="region of interest" description="Disordered" evidence="3">
    <location>
        <begin position="147"/>
        <end position="168"/>
    </location>
</feature>
<dbReference type="eggNOG" id="ENOG502S3YK">
    <property type="taxonomic scope" value="Eukaryota"/>
</dbReference>
<reference evidence="5 6" key="1">
    <citation type="journal article" date="2013" name="Genome Biol.">
        <title>The genome sequence of the most widely cultivated cacao type and its use to identify candidate genes regulating pod color.</title>
        <authorList>
            <person name="Motamayor J.C."/>
            <person name="Mockaitis K."/>
            <person name="Schmutz J."/>
            <person name="Haiminen N."/>
            <person name="Iii D.L."/>
            <person name="Cornejo O."/>
            <person name="Findley S.D."/>
            <person name="Zheng P."/>
            <person name="Utro F."/>
            <person name="Royaert S."/>
            <person name="Saski C."/>
            <person name="Jenkins J."/>
            <person name="Podicheti R."/>
            <person name="Zhao M."/>
            <person name="Scheffler B.E."/>
            <person name="Stack J.C."/>
            <person name="Feltus F.A."/>
            <person name="Mustiga G.M."/>
            <person name="Amores F."/>
            <person name="Phillips W."/>
            <person name="Marelli J.P."/>
            <person name="May G.D."/>
            <person name="Shapiro H."/>
            <person name="Ma J."/>
            <person name="Bustamante C.D."/>
            <person name="Schnell R.J."/>
            <person name="Main D."/>
            <person name="Gilbert D."/>
            <person name="Parida L."/>
            <person name="Kuhn D.N."/>
        </authorList>
    </citation>
    <scope>NUCLEOTIDE SEQUENCE [LARGE SCALE GENOMIC DNA]</scope>
    <source>
        <strain evidence="6">cv. Matina 1-6</strain>
    </source>
</reference>
<accession>A0A061E473</accession>
<dbReference type="Pfam" id="PF09425">
    <property type="entry name" value="Jas_motif"/>
    <property type="match status" value="1"/>
</dbReference>
<dbReference type="EMBL" id="CM001880">
    <property type="protein sequence ID" value="EOX97073.1"/>
    <property type="molecule type" value="Genomic_DNA"/>
</dbReference>
<keyword evidence="2" id="KW-0539">Nucleus</keyword>
<dbReference type="GO" id="GO:0005634">
    <property type="term" value="C:nucleus"/>
    <property type="evidence" value="ECO:0000318"/>
    <property type="project" value="GO_Central"/>
</dbReference>
<feature type="region of interest" description="Disordered" evidence="3">
    <location>
        <begin position="42"/>
        <end position="63"/>
    </location>
</feature>
<evidence type="ECO:0000256" key="2">
    <source>
        <dbReference type="RuleBase" id="RU369065"/>
    </source>
</evidence>
<evidence type="ECO:0000256" key="1">
    <source>
        <dbReference type="ARBA" id="ARBA00008614"/>
    </source>
</evidence>
<dbReference type="Gramene" id="EOX97073">
    <property type="protein sequence ID" value="EOX97073"/>
    <property type="gene ID" value="TCM_006179"/>
</dbReference>
<dbReference type="GO" id="GO:0031347">
    <property type="term" value="P:regulation of defense response"/>
    <property type="evidence" value="ECO:0000318"/>
    <property type="project" value="GO_Central"/>
</dbReference>
<protein>
    <recommendedName>
        <fullName evidence="2">Protein TIFY</fullName>
    </recommendedName>
    <alternativeName>
        <fullName evidence="2">Jasmonate ZIM domain-containing protein</fullName>
    </alternativeName>
</protein>
<dbReference type="Proteomes" id="UP000026915">
    <property type="component" value="Chromosome 2"/>
</dbReference>
<name>A0A061E473_THECC</name>
<dbReference type="OMA" id="QTHECRM"/>
<dbReference type="GO" id="GO:0009611">
    <property type="term" value="P:response to wounding"/>
    <property type="evidence" value="ECO:0000318"/>
    <property type="project" value="GO_Central"/>
</dbReference>
<evidence type="ECO:0000256" key="3">
    <source>
        <dbReference type="SAM" id="MobiDB-lite"/>
    </source>
</evidence>
<keyword evidence="2" id="KW-1184">Jasmonic acid signaling pathway</keyword>
<comment type="subcellular location">
    <subcellularLocation>
        <location evidence="2">Nucleus</location>
    </subcellularLocation>
</comment>
<comment type="function">
    <text evidence="2">Repressor of jasmonate responses.</text>
</comment>
<dbReference type="PANTHER" id="PTHR33077">
    <property type="entry name" value="PROTEIN TIFY 4A-RELATED-RELATED"/>
    <property type="match status" value="1"/>
</dbReference>
<evidence type="ECO:0000313" key="6">
    <source>
        <dbReference type="Proteomes" id="UP000026915"/>
    </source>
</evidence>
<dbReference type="InterPro" id="IPR010399">
    <property type="entry name" value="Tify_dom"/>
</dbReference>
<proteinExistence type="inferred from homology"/>
<organism evidence="5 6">
    <name type="scientific">Theobroma cacao</name>
    <name type="common">Cacao</name>
    <name type="synonym">Cocoa</name>
    <dbReference type="NCBI Taxonomy" id="3641"/>
    <lineage>
        <taxon>Eukaryota</taxon>
        <taxon>Viridiplantae</taxon>
        <taxon>Streptophyta</taxon>
        <taxon>Embryophyta</taxon>
        <taxon>Tracheophyta</taxon>
        <taxon>Spermatophyta</taxon>
        <taxon>Magnoliopsida</taxon>
        <taxon>eudicotyledons</taxon>
        <taxon>Gunneridae</taxon>
        <taxon>Pentapetalae</taxon>
        <taxon>rosids</taxon>
        <taxon>malvids</taxon>
        <taxon>Malvales</taxon>
        <taxon>Malvaceae</taxon>
        <taxon>Byttnerioideae</taxon>
        <taxon>Theobroma</taxon>
    </lineage>
</organism>
<dbReference type="STRING" id="3641.A0A061E473"/>
<dbReference type="GO" id="GO:2000022">
    <property type="term" value="P:regulation of jasmonic acid mediated signaling pathway"/>
    <property type="evidence" value="ECO:0000318"/>
    <property type="project" value="GO_Central"/>
</dbReference>
<keyword evidence="6" id="KW-1185">Reference proteome</keyword>
<dbReference type="PANTHER" id="PTHR33077:SF102">
    <property type="entry name" value="PROTEIN TIFY"/>
    <property type="match status" value="1"/>
</dbReference>
<feature type="domain" description="Tify" evidence="4">
    <location>
        <begin position="106"/>
        <end position="141"/>
    </location>
</feature>
<gene>
    <name evidence="5" type="ORF">TCM_006179</name>
</gene>
<dbReference type="InParanoid" id="A0A061E473"/>
<dbReference type="Pfam" id="PF06200">
    <property type="entry name" value="tify"/>
    <property type="match status" value="1"/>
</dbReference>
<comment type="domain">
    <text evidence="2">The jas domain is required for interaction with COI1.</text>
</comment>
<sequence length="255" mass="28114">MEDIAAADAGFEHKKKGWKQANDMSQTTIDLFRKYLLSKPQDHNVGKTNEEESEALKKKLPPRPLIPLLPPKFASDKFSRLPPSFLEQELLPGIRGDEIRTSSTGVVSSKAQLTIFYAGAINVYDNVPTDKAQAIMLLAGESSLSKPIANEKPRTDAKTPLPPPNVESSCKLQAADLPIARKISLQHFLAKRRHRIGNNSPYAPAANKDEEKVDINELKLENKNSKDNNHSISLSPLPSRLGYFLPVAANRGCQA</sequence>
<dbReference type="SMART" id="SM00979">
    <property type="entry name" value="TIFY"/>
    <property type="match status" value="1"/>
</dbReference>
<dbReference type="InterPro" id="IPR018467">
    <property type="entry name" value="CCT_CS"/>
</dbReference>
<evidence type="ECO:0000313" key="5">
    <source>
        <dbReference type="EMBL" id="EOX97073.1"/>
    </source>
</evidence>
<evidence type="ECO:0000259" key="4">
    <source>
        <dbReference type="PROSITE" id="PS51320"/>
    </source>
</evidence>
<comment type="similarity">
    <text evidence="1 2">Belongs to the TIFY/JAZ family.</text>
</comment>
<dbReference type="PROSITE" id="PS51320">
    <property type="entry name" value="TIFY"/>
    <property type="match status" value="1"/>
</dbReference>